<dbReference type="PROSITE" id="PS51987">
    <property type="entry name" value="GS_CATALYTIC"/>
    <property type="match status" value="1"/>
</dbReference>
<evidence type="ECO:0000256" key="2">
    <source>
        <dbReference type="ARBA" id="ARBA00022598"/>
    </source>
</evidence>
<protein>
    <submittedName>
        <fullName evidence="6">Glutamine synthetase</fullName>
        <ecNumber evidence="6">6.3.1.2</ecNumber>
    </submittedName>
</protein>
<gene>
    <name evidence="6" type="ORF">QF035_011051</name>
</gene>
<dbReference type="PANTHER" id="PTHR43785">
    <property type="entry name" value="GAMMA-GLUTAMYLPUTRESCINE SYNTHETASE"/>
    <property type="match status" value="1"/>
</dbReference>
<dbReference type="InterPro" id="IPR014746">
    <property type="entry name" value="Gln_synth/guanido_kin_cat_dom"/>
</dbReference>
<feature type="domain" description="GS catalytic" evidence="5">
    <location>
        <begin position="137"/>
        <end position="468"/>
    </location>
</feature>
<dbReference type="EMBL" id="JAUSZI010000002">
    <property type="protein sequence ID" value="MDQ1033469.1"/>
    <property type="molecule type" value="Genomic_DNA"/>
</dbReference>
<comment type="similarity">
    <text evidence="1 3 4">Belongs to the glutamine synthetase family.</text>
</comment>
<dbReference type="InterPro" id="IPR036651">
    <property type="entry name" value="Gln_synt_N_sf"/>
</dbReference>
<evidence type="ECO:0000313" key="6">
    <source>
        <dbReference type="EMBL" id="MDQ1033469.1"/>
    </source>
</evidence>
<dbReference type="PANTHER" id="PTHR43785:SF12">
    <property type="entry name" value="TYPE-1 GLUTAMINE SYNTHETASE 2"/>
    <property type="match status" value="1"/>
</dbReference>
<evidence type="ECO:0000256" key="3">
    <source>
        <dbReference type="PROSITE-ProRule" id="PRU01331"/>
    </source>
</evidence>
<name>A0ABU0TCE6_9ACTN</name>
<sequence length="468" mass="50117">MSEDNQHAGCLSLDDLKTAVDSGAVTTVLLAVPNMLGQLKGKRLDAPGFLQTITKQTQDGAESGARAGAEMCAYILATNVDMEPLDGFELTGWETGFGDMGVVPDLATIRRVPYMPGAVLIHADAFHHSGLPIGVAPRAMLRTQLDRLTKLGLDVKVGLESEFMLYQGTAQQAHAAGYQGLEPVAPHNLDYALDHPVALTDFFDDLAEVLRGAGTPVEAVKSEGAAGQVEVTFPYGGALAACDAYTVYQHAVRHLAERHAMVPTFMAAPQTGVGSGLHLHLSLWRDGRNAFAVPHEGDLPDTMRQAIAGLISGLPHLTPLLAPHINSYKRFVARSFAPTHFTWGRDNRGCAIRVTGHGDGAHLEVRLPGADANPYLALAAALAAIHHGLTARPDLPPQTTGDAYQTDDGLPVPADLVEALADFRSSKTALEAFGPAVVRHYAGAARHEIRWHRHRVPDTERERGFLRA</sequence>
<dbReference type="InterPro" id="IPR008146">
    <property type="entry name" value="Gln_synth_cat_dom"/>
</dbReference>
<dbReference type="Gene3D" id="3.30.590.10">
    <property type="entry name" value="Glutamine synthetase/guanido kinase, catalytic domain"/>
    <property type="match status" value="1"/>
</dbReference>
<dbReference type="Pfam" id="PF00120">
    <property type="entry name" value="Gln-synt_C"/>
    <property type="match status" value="1"/>
</dbReference>
<evidence type="ECO:0000256" key="1">
    <source>
        <dbReference type="ARBA" id="ARBA00009897"/>
    </source>
</evidence>
<keyword evidence="2 6" id="KW-0436">Ligase</keyword>
<organism evidence="6 7">
    <name type="scientific">Streptomyces umbrinus</name>
    <dbReference type="NCBI Taxonomy" id="67370"/>
    <lineage>
        <taxon>Bacteria</taxon>
        <taxon>Bacillati</taxon>
        <taxon>Actinomycetota</taxon>
        <taxon>Actinomycetes</taxon>
        <taxon>Kitasatosporales</taxon>
        <taxon>Streptomycetaceae</taxon>
        <taxon>Streptomyces</taxon>
        <taxon>Streptomyces phaeochromogenes group</taxon>
    </lineage>
</organism>
<reference evidence="6 7" key="1">
    <citation type="submission" date="2023-07" db="EMBL/GenBank/DDBJ databases">
        <title>Comparative genomics of wheat-associated soil bacteria to identify genetic determinants of phenazine resistance.</title>
        <authorList>
            <person name="Mouncey N."/>
        </authorList>
    </citation>
    <scope>NUCLEOTIDE SEQUENCE [LARGE SCALE GENOMIC DNA]</scope>
    <source>
        <strain evidence="6 7">V2I4</strain>
    </source>
</reference>
<keyword evidence="7" id="KW-1185">Reference proteome</keyword>
<evidence type="ECO:0000259" key="5">
    <source>
        <dbReference type="PROSITE" id="PS51987"/>
    </source>
</evidence>
<evidence type="ECO:0000313" key="7">
    <source>
        <dbReference type="Proteomes" id="UP001230328"/>
    </source>
</evidence>
<dbReference type="EC" id="6.3.1.2" evidence="6"/>
<dbReference type="SUPFAM" id="SSF54368">
    <property type="entry name" value="Glutamine synthetase, N-terminal domain"/>
    <property type="match status" value="1"/>
</dbReference>
<dbReference type="RefSeq" id="WP_307530753.1">
    <property type="nucleotide sequence ID" value="NZ_JAUSZI010000002.1"/>
</dbReference>
<dbReference type="GO" id="GO:0004356">
    <property type="term" value="F:glutamine synthetase activity"/>
    <property type="evidence" value="ECO:0007669"/>
    <property type="project" value="UniProtKB-EC"/>
</dbReference>
<dbReference type="SMART" id="SM01230">
    <property type="entry name" value="Gln-synt_C"/>
    <property type="match status" value="1"/>
</dbReference>
<dbReference type="SUPFAM" id="SSF55931">
    <property type="entry name" value="Glutamine synthetase/guanido kinase"/>
    <property type="match status" value="1"/>
</dbReference>
<proteinExistence type="inferred from homology"/>
<dbReference type="Proteomes" id="UP001230328">
    <property type="component" value="Unassembled WGS sequence"/>
</dbReference>
<evidence type="ECO:0000256" key="4">
    <source>
        <dbReference type="RuleBase" id="RU000384"/>
    </source>
</evidence>
<accession>A0ABU0TCE6</accession>
<comment type="caution">
    <text evidence="6">The sequence shown here is derived from an EMBL/GenBank/DDBJ whole genome shotgun (WGS) entry which is preliminary data.</text>
</comment>